<evidence type="ECO:0000313" key="6">
    <source>
        <dbReference type="EMBL" id="CAF4933221.1"/>
    </source>
</evidence>
<dbReference type="Proteomes" id="UP000676336">
    <property type="component" value="Unassembled WGS sequence"/>
</dbReference>
<dbReference type="EMBL" id="CAJOBH010130093">
    <property type="protein sequence ID" value="CAF4752919.1"/>
    <property type="molecule type" value="Genomic_DNA"/>
</dbReference>
<evidence type="ECO:0000313" key="1">
    <source>
        <dbReference type="EMBL" id="CAF4572727.1"/>
    </source>
</evidence>
<dbReference type="EMBL" id="CAJOBI010105306">
    <property type="protein sequence ID" value="CAF4607500.1"/>
    <property type="molecule type" value="Genomic_DNA"/>
</dbReference>
<evidence type="ECO:0000313" key="5">
    <source>
        <dbReference type="EMBL" id="CAF4752919.1"/>
    </source>
</evidence>
<proteinExistence type="predicted"/>
<evidence type="ECO:0000313" key="7">
    <source>
        <dbReference type="Proteomes" id="UP000681967"/>
    </source>
</evidence>
<organism evidence="5 7">
    <name type="scientific">Rotaria magnacalcarata</name>
    <dbReference type="NCBI Taxonomy" id="392030"/>
    <lineage>
        <taxon>Eukaryota</taxon>
        <taxon>Metazoa</taxon>
        <taxon>Spiralia</taxon>
        <taxon>Gnathifera</taxon>
        <taxon>Rotifera</taxon>
        <taxon>Eurotatoria</taxon>
        <taxon>Bdelloidea</taxon>
        <taxon>Philodinida</taxon>
        <taxon>Philodinidae</taxon>
        <taxon>Rotaria</taxon>
    </lineage>
</organism>
<evidence type="ECO:0000313" key="3">
    <source>
        <dbReference type="EMBL" id="CAF4631587.1"/>
    </source>
</evidence>
<feature type="non-terminal residue" evidence="5">
    <location>
        <position position="1"/>
    </location>
</feature>
<dbReference type="Proteomes" id="UP000681720">
    <property type="component" value="Unassembled WGS sequence"/>
</dbReference>
<dbReference type="EMBL" id="CAJOBJ010185221">
    <property type="protein sequence ID" value="CAF4933221.1"/>
    <property type="molecule type" value="Genomic_DNA"/>
</dbReference>
<dbReference type="AlphaFoldDB" id="A0A8S3AYV1"/>
<sequence>LFDDIEGNQVIRCYLKYPLSKPSPSRDLKEYFNYPEDESTLDRFYISLEKHIQV</sequence>
<accession>A0A8S3AYV1</accession>
<evidence type="ECO:0000313" key="2">
    <source>
        <dbReference type="EMBL" id="CAF4607500.1"/>
    </source>
</evidence>
<name>A0A8S3AYV1_9BILA</name>
<dbReference type="EMBL" id="CAJOBH010092658">
    <property type="protein sequence ID" value="CAF4572727.1"/>
    <property type="molecule type" value="Genomic_DNA"/>
</dbReference>
<reference evidence="5" key="1">
    <citation type="submission" date="2021-02" db="EMBL/GenBank/DDBJ databases">
        <authorList>
            <person name="Nowell W R."/>
        </authorList>
    </citation>
    <scope>NUCLEOTIDE SEQUENCE</scope>
</reference>
<dbReference type="Proteomes" id="UP000681967">
    <property type="component" value="Unassembled WGS sequence"/>
</dbReference>
<gene>
    <name evidence="1" type="ORF">BYL167_LOCUS38978</name>
    <name evidence="5" type="ORF">BYL167_LOCUS46172</name>
    <name evidence="3" type="ORF">GIL414_LOCUS40234</name>
    <name evidence="6" type="ORF">GIL414_LOCUS53418</name>
    <name evidence="2" type="ORF">SMN809_LOCUS39335</name>
    <name evidence="4" type="ORF">SMN809_LOCUS40589</name>
</gene>
<dbReference type="EMBL" id="CAJOBI010112218">
    <property type="protein sequence ID" value="CAF4638534.1"/>
    <property type="molecule type" value="Genomic_DNA"/>
</dbReference>
<protein>
    <submittedName>
        <fullName evidence="5">Uncharacterized protein</fullName>
    </submittedName>
</protein>
<comment type="caution">
    <text evidence="5">The sequence shown here is derived from an EMBL/GenBank/DDBJ whole genome shotgun (WGS) entry which is preliminary data.</text>
</comment>
<dbReference type="EMBL" id="CAJOBJ010111028">
    <property type="protein sequence ID" value="CAF4631587.1"/>
    <property type="molecule type" value="Genomic_DNA"/>
</dbReference>
<evidence type="ECO:0000313" key="4">
    <source>
        <dbReference type="EMBL" id="CAF4638534.1"/>
    </source>
</evidence>